<reference evidence="2" key="1">
    <citation type="submission" date="2020-10" db="EMBL/GenBank/DDBJ databases">
        <title>Sequencing the genomes of 1000 actinobacteria strains.</title>
        <authorList>
            <person name="Klenk H.-P."/>
        </authorList>
    </citation>
    <scope>NUCLEOTIDE SEQUENCE</scope>
    <source>
        <strain evidence="2">DSM 45354</strain>
    </source>
</reference>
<evidence type="ECO:0000313" key="2">
    <source>
        <dbReference type="EMBL" id="MBE1605161.1"/>
    </source>
</evidence>
<evidence type="ECO:0000313" key="3">
    <source>
        <dbReference type="Proteomes" id="UP000638648"/>
    </source>
</evidence>
<dbReference type="CDD" id="cd06587">
    <property type="entry name" value="VOC"/>
    <property type="match status" value="1"/>
</dbReference>
<dbReference type="InterPro" id="IPR004360">
    <property type="entry name" value="Glyas_Fos-R_dOase_dom"/>
</dbReference>
<organism evidence="2 3">
    <name type="scientific">Actinopolymorpha pittospori</name>
    <dbReference type="NCBI Taxonomy" id="648752"/>
    <lineage>
        <taxon>Bacteria</taxon>
        <taxon>Bacillati</taxon>
        <taxon>Actinomycetota</taxon>
        <taxon>Actinomycetes</taxon>
        <taxon>Propionibacteriales</taxon>
        <taxon>Actinopolymorphaceae</taxon>
        <taxon>Actinopolymorpha</taxon>
    </lineage>
</organism>
<dbReference type="GO" id="GO:0016829">
    <property type="term" value="F:lyase activity"/>
    <property type="evidence" value="ECO:0007669"/>
    <property type="project" value="UniProtKB-KW"/>
</dbReference>
<dbReference type="AlphaFoldDB" id="A0A927RHF6"/>
<dbReference type="Pfam" id="PF00903">
    <property type="entry name" value="Glyoxalase"/>
    <property type="match status" value="1"/>
</dbReference>
<name>A0A927RHF6_9ACTN</name>
<dbReference type="InterPro" id="IPR037523">
    <property type="entry name" value="VOC_core"/>
</dbReference>
<dbReference type="PROSITE" id="PS51819">
    <property type="entry name" value="VOC"/>
    <property type="match status" value="1"/>
</dbReference>
<sequence length="115" mass="12347">MSLTKVLAAVPVADFEASLAWYERLLGRPADARPMPALADWHLTDTAWVQVHLDRDHAGHTALNFAVDDLDAHTAELAGRGIALGKVTITDKNAKLAPVTDPSGNRITVIENPST</sequence>
<dbReference type="RefSeq" id="WP_192749545.1">
    <property type="nucleotide sequence ID" value="NZ_BAABJL010000133.1"/>
</dbReference>
<dbReference type="SUPFAM" id="SSF54593">
    <property type="entry name" value="Glyoxalase/Bleomycin resistance protein/Dihydroxybiphenyl dioxygenase"/>
    <property type="match status" value="1"/>
</dbReference>
<keyword evidence="3" id="KW-1185">Reference proteome</keyword>
<protein>
    <submittedName>
        <fullName evidence="2">Enzyme related to lactoylglutathione lyase</fullName>
    </submittedName>
</protein>
<dbReference type="EMBL" id="JADBEM010000001">
    <property type="protein sequence ID" value="MBE1605161.1"/>
    <property type="molecule type" value="Genomic_DNA"/>
</dbReference>
<dbReference type="Proteomes" id="UP000638648">
    <property type="component" value="Unassembled WGS sequence"/>
</dbReference>
<evidence type="ECO:0000259" key="1">
    <source>
        <dbReference type="PROSITE" id="PS51819"/>
    </source>
</evidence>
<dbReference type="Gene3D" id="3.10.180.10">
    <property type="entry name" value="2,3-Dihydroxybiphenyl 1,2-Dioxygenase, domain 1"/>
    <property type="match status" value="1"/>
</dbReference>
<keyword evidence="2" id="KW-0456">Lyase</keyword>
<gene>
    <name evidence="2" type="ORF">HEB94_002009</name>
</gene>
<proteinExistence type="predicted"/>
<feature type="domain" description="VOC" evidence="1">
    <location>
        <begin position="2"/>
        <end position="112"/>
    </location>
</feature>
<dbReference type="InterPro" id="IPR029068">
    <property type="entry name" value="Glyas_Bleomycin-R_OHBP_Dase"/>
</dbReference>
<accession>A0A927RHF6</accession>
<comment type="caution">
    <text evidence="2">The sequence shown here is derived from an EMBL/GenBank/DDBJ whole genome shotgun (WGS) entry which is preliminary data.</text>
</comment>